<dbReference type="SUPFAM" id="SSF53474">
    <property type="entry name" value="alpha/beta-Hydrolases"/>
    <property type="match status" value="1"/>
</dbReference>
<evidence type="ECO:0000313" key="2">
    <source>
        <dbReference type="EMBL" id="GHA20897.1"/>
    </source>
</evidence>
<name>A0A918VSQ5_9HYPH</name>
<proteinExistence type="predicted"/>
<reference evidence="2" key="2">
    <citation type="submission" date="2020-09" db="EMBL/GenBank/DDBJ databases">
        <authorList>
            <person name="Sun Q."/>
            <person name="Kim S."/>
        </authorList>
    </citation>
    <scope>NUCLEOTIDE SEQUENCE</scope>
    <source>
        <strain evidence="2">KCTC 32437</strain>
    </source>
</reference>
<evidence type="ECO:0000259" key="1">
    <source>
        <dbReference type="Pfam" id="PF12697"/>
    </source>
</evidence>
<dbReference type="InterPro" id="IPR029058">
    <property type="entry name" value="AB_hydrolase_fold"/>
</dbReference>
<dbReference type="Proteomes" id="UP000646579">
    <property type="component" value="Unassembled WGS sequence"/>
</dbReference>
<dbReference type="Gene3D" id="3.40.50.1820">
    <property type="entry name" value="alpha/beta hydrolase"/>
    <property type="match status" value="1"/>
</dbReference>
<accession>A0A918VSQ5</accession>
<sequence length="232" mass="24687">MPLTPIVLVPGLNCTERAFVEVLPALWPFGSVTIANHRRGGTVTEIARGILAEAPERFALLGFSMGGYIAFEIFRQAPHRIERLCCLATSARPDTPEQTENRERQIALTESGKFASVAKAAFPLVVHSDNVGNERLRAIHLDMAAATGAETYVVQQKAIIARPDSRPMLAGIGCPTAVIVGETDQITGVEAAVEIANTVPGAKLTRVPGAGHLVPLEQPAAVQGALAHWMSL</sequence>
<dbReference type="PANTHER" id="PTHR43433">
    <property type="entry name" value="HYDROLASE, ALPHA/BETA FOLD FAMILY PROTEIN"/>
    <property type="match status" value="1"/>
</dbReference>
<feature type="domain" description="AB hydrolase-1" evidence="1">
    <location>
        <begin position="41"/>
        <end position="222"/>
    </location>
</feature>
<dbReference type="RefSeq" id="WP_189424912.1">
    <property type="nucleotide sequence ID" value="NZ_BMZE01000002.1"/>
</dbReference>
<keyword evidence="3" id="KW-1185">Reference proteome</keyword>
<evidence type="ECO:0000313" key="3">
    <source>
        <dbReference type="Proteomes" id="UP000646579"/>
    </source>
</evidence>
<comment type="caution">
    <text evidence="2">The sequence shown here is derived from an EMBL/GenBank/DDBJ whole genome shotgun (WGS) entry which is preliminary data.</text>
</comment>
<dbReference type="AlphaFoldDB" id="A0A918VSQ5"/>
<gene>
    <name evidence="2" type="ORF">GCM10007989_15070</name>
</gene>
<dbReference type="PANTHER" id="PTHR43433:SF4">
    <property type="entry name" value="NON-HEME CHLOROPEROXIDASE-RELATED"/>
    <property type="match status" value="1"/>
</dbReference>
<organism evidence="2 3">
    <name type="scientific">Devosia pacifica</name>
    <dbReference type="NCBI Taxonomy" id="1335967"/>
    <lineage>
        <taxon>Bacteria</taxon>
        <taxon>Pseudomonadati</taxon>
        <taxon>Pseudomonadota</taxon>
        <taxon>Alphaproteobacteria</taxon>
        <taxon>Hyphomicrobiales</taxon>
        <taxon>Devosiaceae</taxon>
        <taxon>Devosia</taxon>
    </lineage>
</organism>
<dbReference type="EMBL" id="BMZE01000002">
    <property type="protein sequence ID" value="GHA20897.1"/>
    <property type="molecule type" value="Genomic_DNA"/>
</dbReference>
<dbReference type="GO" id="GO:0016787">
    <property type="term" value="F:hydrolase activity"/>
    <property type="evidence" value="ECO:0007669"/>
    <property type="project" value="UniProtKB-KW"/>
</dbReference>
<protein>
    <submittedName>
        <fullName evidence="2">Alpha/beta hydrolase</fullName>
    </submittedName>
</protein>
<dbReference type="InterPro" id="IPR000073">
    <property type="entry name" value="AB_hydrolase_1"/>
</dbReference>
<reference evidence="2" key="1">
    <citation type="journal article" date="2014" name="Int. J. Syst. Evol. Microbiol.">
        <title>Complete genome sequence of Corynebacterium casei LMG S-19264T (=DSM 44701T), isolated from a smear-ripened cheese.</title>
        <authorList>
            <consortium name="US DOE Joint Genome Institute (JGI-PGF)"/>
            <person name="Walter F."/>
            <person name="Albersmeier A."/>
            <person name="Kalinowski J."/>
            <person name="Ruckert C."/>
        </authorList>
    </citation>
    <scope>NUCLEOTIDE SEQUENCE</scope>
    <source>
        <strain evidence="2">KCTC 32437</strain>
    </source>
</reference>
<dbReference type="InterPro" id="IPR050471">
    <property type="entry name" value="AB_hydrolase"/>
</dbReference>
<keyword evidence="2" id="KW-0378">Hydrolase</keyword>
<dbReference type="Pfam" id="PF12697">
    <property type="entry name" value="Abhydrolase_6"/>
    <property type="match status" value="1"/>
</dbReference>